<evidence type="ECO:0000256" key="7">
    <source>
        <dbReference type="ARBA" id="ARBA00023237"/>
    </source>
</evidence>
<accession>A0A558BL48</accession>
<evidence type="ECO:0000313" key="14">
    <source>
        <dbReference type="Proteomes" id="UP000317624"/>
    </source>
</evidence>
<keyword evidence="3 8" id="KW-1134">Transmembrane beta strand</keyword>
<name>A0A558BL48_9BACT</name>
<dbReference type="InterPro" id="IPR037066">
    <property type="entry name" value="Plug_dom_sf"/>
</dbReference>
<comment type="subcellular location">
    <subcellularLocation>
        <location evidence="1 8">Cell outer membrane</location>
        <topology evidence="1 8">Multi-pass membrane protein</topology>
    </subcellularLocation>
</comment>
<keyword evidence="14" id="KW-1185">Reference proteome</keyword>
<dbReference type="PROSITE" id="PS52016">
    <property type="entry name" value="TONB_DEPENDENT_REC_3"/>
    <property type="match status" value="1"/>
</dbReference>
<dbReference type="InterPro" id="IPR000531">
    <property type="entry name" value="Beta-barrel_TonB"/>
</dbReference>
<evidence type="ECO:0000256" key="5">
    <source>
        <dbReference type="ARBA" id="ARBA00023077"/>
    </source>
</evidence>
<reference evidence="13 14" key="1">
    <citation type="submission" date="2019-07" db="EMBL/GenBank/DDBJ databases">
        <title>Hymenobacter sp. straun FUR1 Genome sequencing and assembly.</title>
        <authorList>
            <person name="Chhetri G."/>
        </authorList>
    </citation>
    <scope>NUCLEOTIDE SEQUENCE [LARGE SCALE GENOMIC DNA]</scope>
    <source>
        <strain evidence="13 14">Fur1</strain>
    </source>
</reference>
<keyword evidence="6 8" id="KW-0472">Membrane</keyword>
<dbReference type="AlphaFoldDB" id="A0A558BL48"/>
<evidence type="ECO:0000259" key="11">
    <source>
        <dbReference type="Pfam" id="PF00593"/>
    </source>
</evidence>
<evidence type="ECO:0000256" key="3">
    <source>
        <dbReference type="ARBA" id="ARBA00022452"/>
    </source>
</evidence>
<feature type="domain" description="TonB-dependent receptor plug" evidence="12">
    <location>
        <begin position="148"/>
        <end position="251"/>
    </location>
</feature>
<dbReference type="Pfam" id="PF00593">
    <property type="entry name" value="TonB_dep_Rec_b-barrel"/>
    <property type="match status" value="1"/>
</dbReference>
<feature type="domain" description="TonB-dependent receptor-like beta-barrel" evidence="11">
    <location>
        <begin position="475"/>
        <end position="799"/>
    </location>
</feature>
<evidence type="ECO:0000259" key="12">
    <source>
        <dbReference type="Pfam" id="PF07715"/>
    </source>
</evidence>
<keyword evidence="5 9" id="KW-0798">TonB box</keyword>
<evidence type="ECO:0000256" key="9">
    <source>
        <dbReference type="RuleBase" id="RU003357"/>
    </source>
</evidence>
<dbReference type="NCBIfam" id="TIGR04056">
    <property type="entry name" value="OMP_RagA_SusC"/>
    <property type="match status" value="1"/>
</dbReference>
<keyword evidence="7 8" id="KW-0998">Cell outer membrane</keyword>
<dbReference type="Proteomes" id="UP000317624">
    <property type="component" value="Unassembled WGS sequence"/>
</dbReference>
<dbReference type="EMBL" id="VMRJ01000007">
    <property type="protein sequence ID" value="TVT37232.1"/>
    <property type="molecule type" value="Genomic_DNA"/>
</dbReference>
<evidence type="ECO:0000256" key="8">
    <source>
        <dbReference type="PROSITE-ProRule" id="PRU01360"/>
    </source>
</evidence>
<dbReference type="InterPro" id="IPR008969">
    <property type="entry name" value="CarboxyPept-like_regulatory"/>
</dbReference>
<feature type="compositionally biased region" description="Basic and acidic residues" evidence="10">
    <location>
        <begin position="299"/>
        <end position="309"/>
    </location>
</feature>
<dbReference type="SUPFAM" id="SSF49464">
    <property type="entry name" value="Carboxypeptidase regulatory domain-like"/>
    <property type="match status" value="1"/>
</dbReference>
<keyword evidence="2 8" id="KW-0813">Transport</keyword>
<dbReference type="InterPro" id="IPR023997">
    <property type="entry name" value="TonB-dep_OMP_SusC/RagA_CS"/>
</dbReference>
<feature type="region of interest" description="Disordered" evidence="10">
    <location>
        <begin position="297"/>
        <end position="316"/>
    </location>
</feature>
<dbReference type="SUPFAM" id="SSF56935">
    <property type="entry name" value="Porins"/>
    <property type="match status" value="1"/>
</dbReference>
<comment type="caution">
    <text evidence="13">The sequence shown here is derived from an EMBL/GenBank/DDBJ whole genome shotgun (WGS) entry which is preliminary data.</text>
</comment>
<comment type="similarity">
    <text evidence="8 9">Belongs to the TonB-dependent receptor family.</text>
</comment>
<organism evidence="13 14">
    <name type="scientific">Hymenobacter setariae</name>
    <dbReference type="NCBI Taxonomy" id="2594794"/>
    <lineage>
        <taxon>Bacteria</taxon>
        <taxon>Pseudomonadati</taxon>
        <taxon>Bacteroidota</taxon>
        <taxon>Cytophagia</taxon>
        <taxon>Cytophagales</taxon>
        <taxon>Hymenobacteraceae</taxon>
        <taxon>Hymenobacter</taxon>
    </lineage>
</organism>
<dbReference type="OrthoDB" id="9816550at2"/>
<dbReference type="RefSeq" id="WP_144852591.1">
    <property type="nucleotide sequence ID" value="NZ_VMRJ01000007.1"/>
</dbReference>
<gene>
    <name evidence="13" type="ORF">FNT36_22755</name>
</gene>
<dbReference type="NCBIfam" id="TIGR04057">
    <property type="entry name" value="SusC_RagA_signa"/>
    <property type="match status" value="1"/>
</dbReference>
<evidence type="ECO:0000256" key="1">
    <source>
        <dbReference type="ARBA" id="ARBA00004571"/>
    </source>
</evidence>
<keyword evidence="13" id="KW-0675">Receptor</keyword>
<evidence type="ECO:0000256" key="2">
    <source>
        <dbReference type="ARBA" id="ARBA00022448"/>
    </source>
</evidence>
<dbReference type="InterPro" id="IPR023996">
    <property type="entry name" value="TonB-dep_OMP_SusC/RagA"/>
</dbReference>
<dbReference type="Pfam" id="PF13715">
    <property type="entry name" value="CarbopepD_reg_2"/>
    <property type="match status" value="1"/>
</dbReference>
<proteinExistence type="inferred from homology"/>
<dbReference type="InterPro" id="IPR036942">
    <property type="entry name" value="Beta-barrel_TonB_sf"/>
</dbReference>
<protein>
    <submittedName>
        <fullName evidence="13">TonB-dependent receptor</fullName>
    </submittedName>
</protein>
<evidence type="ECO:0000256" key="10">
    <source>
        <dbReference type="SAM" id="MobiDB-lite"/>
    </source>
</evidence>
<dbReference type="Gene3D" id="2.170.130.10">
    <property type="entry name" value="TonB-dependent receptor, plug domain"/>
    <property type="match status" value="1"/>
</dbReference>
<sequence length="1053" mass="114028">MAASLLLRRRLLSPHSYPVALAALGLSAAVFAPSAALAARPAYLLTSVQPAAGQPVSGTVRDAAGQPIPGVTVVLKGTSIGTATDADGKFQLDAPADKAVVLMVSFVGYASQEVPYTGQGDLVITLKVAPQGLSDVVVIGYGTAKRDNLTTAVASLPNAEKQASRPITNVQDMLQGNLAGVTVQQNSGDPTATASVVIRGAGSVNGEAPLYVVDGMPYYGGPLNPNDIASITVLKDAAAAAIYGAQAASGVIVVTTKAGREGAPRVTIDTYQGWQSAYKLPQALNAAQQAAAYNQAADNDGRTRPDAHNATKNPWGQTTRTNWVDEIFRTGSMYNLNASVSGGSGTGHYLASFGYHDREGILIGTKLKRYTLRLKSDYDLGSKVTVGQNIYINQTTGQGANTSNSYSGAIINAIYMPSAAPVYNADGTYGGVTPMAPDPAFQFAGAYGDVYNPVALLRRPTITSPSLNLNGIGYLEYRPVAGLRLRSSFSLDLLRNNYKRFDPRIPEPGRSNTMNYLTQNQESRDKWIWDNQASYVKNFGKHVLDLTAVYSAQHTNYESSSIQVQNFDREDDWYQYLSNAKEATIRPGSGVYQDALTSAIGRLTYSYDDRYFVSGSIRRDRTSRLSTYNADYFPAISGAWKLSSESFIGNRVFQTLKLRASWGQIGNIQSVDYYAYNVPLVVGQAYLGANPGYLNGYYLNKQSNPSLKWERSETFDAGLDMSVLNDRLTFTVDYFQKYTRGLILPVAPNPSSGVGEGPTSNVGTVLNKGLELSLGYNGQAGDFKYQVNGNVTLLKNEVKDLDGYGSTFIAHGENVRTQLYPFRSTVGQPLYAYYLIQTAGIFKTTQEVADYKMADGKLIQPGAKPGDLKFKDANGDGKIDDNDRVYMGNALPKRTYGLTLSGQWKGFDISMLWQGVSGVKLFNAYKFSTYNAGLQGYNLDNRVLGAWTPDNTDATIPRLSLSDPNKNFSQPSDWFLEDGSYLRLKNLMVGYTLPAGLTSRVRNGSSLHLYLTVENLFTITKYTGMDPEVGNRGLDQGAYPVPRTFTVGLNMGI</sequence>
<dbReference type="Gene3D" id="2.60.40.1120">
    <property type="entry name" value="Carboxypeptidase-like, regulatory domain"/>
    <property type="match status" value="1"/>
</dbReference>
<evidence type="ECO:0000313" key="13">
    <source>
        <dbReference type="EMBL" id="TVT37232.1"/>
    </source>
</evidence>
<keyword evidence="4 8" id="KW-0812">Transmembrane</keyword>
<evidence type="ECO:0000256" key="6">
    <source>
        <dbReference type="ARBA" id="ARBA00023136"/>
    </source>
</evidence>
<dbReference type="GO" id="GO:0009279">
    <property type="term" value="C:cell outer membrane"/>
    <property type="evidence" value="ECO:0007669"/>
    <property type="project" value="UniProtKB-SubCell"/>
</dbReference>
<dbReference type="Pfam" id="PF07715">
    <property type="entry name" value="Plug"/>
    <property type="match status" value="1"/>
</dbReference>
<dbReference type="InterPro" id="IPR039426">
    <property type="entry name" value="TonB-dep_rcpt-like"/>
</dbReference>
<evidence type="ECO:0000256" key="4">
    <source>
        <dbReference type="ARBA" id="ARBA00022692"/>
    </source>
</evidence>
<dbReference type="InterPro" id="IPR012910">
    <property type="entry name" value="Plug_dom"/>
</dbReference>
<dbReference type="Gene3D" id="2.40.170.20">
    <property type="entry name" value="TonB-dependent receptor, beta-barrel domain"/>
    <property type="match status" value="1"/>
</dbReference>